<reference evidence="7" key="1">
    <citation type="journal article" date="2023" name="Plant J.">
        <title>The genome of the king protea, Protea cynaroides.</title>
        <authorList>
            <person name="Chang J."/>
            <person name="Duong T.A."/>
            <person name="Schoeman C."/>
            <person name="Ma X."/>
            <person name="Roodt D."/>
            <person name="Barker N."/>
            <person name="Li Z."/>
            <person name="Van de Peer Y."/>
            <person name="Mizrachi E."/>
        </authorList>
    </citation>
    <scope>NUCLEOTIDE SEQUENCE</scope>
    <source>
        <tissue evidence="7">Young leaves</tissue>
    </source>
</reference>
<dbReference type="EMBL" id="JAMYWD010000003">
    <property type="protein sequence ID" value="KAJ4977510.1"/>
    <property type="molecule type" value="Genomic_DNA"/>
</dbReference>
<keyword evidence="4" id="KW-0539">Nucleus</keyword>
<keyword evidence="3" id="KW-0804">Transcription</keyword>
<dbReference type="PROSITE" id="PS51005">
    <property type="entry name" value="NAC"/>
    <property type="match status" value="1"/>
</dbReference>
<evidence type="ECO:0000256" key="2">
    <source>
        <dbReference type="ARBA" id="ARBA00023125"/>
    </source>
</evidence>
<dbReference type="Gene3D" id="2.170.150.80">
    <property type="entry name" value="NAC domain"/>
    <property type="match status" value="1"/>
</dbReference>
<feature type="domain" description="NAC" evidence="6">
    <location>
        <begin position="1"/>
        <end position="72"/>
    </location>
</feature>
<evidence type="ECO:0000256" key="4">
    <source>
        <dbReference type="ARBA" id="ARBA00023242"/>
    </source>
</evidence>
<organism evidence="7 8">
    <name type="scientific">Protea cynaroides</name>
    <dbReference type="NCBI Taxonomy" id="273540"/>
    <lineage>
        <taxon>Eukaryota</taxon>
        <taxon>Viridiplantae</taxon>
        <taxon>Streptophyta</taxon>
        <taxon>Embryophyta</taxon>
        <taxon>Tracheophyta</taxon>
        <taxon>Spermatophyta</taxon>
        <taxon>Magnoliopsida</taxon>
        <taxon>Proteales</taxon>
        <taxon>Proteaceae</taxon>
        <taxon>Protea</taxon>
    </lineage>
</organism>
<keyword evidence="1" id="KW-0805">Transcription regulation</keyword>
<dbReference type="AlphaFoldDB" id="A0A9Q0KVI2"/>
<dbReference type="Pfam" id="PF02365">
    <property type="entry name" value="NAM"/>
    <property type="match status" value="1"/>
</dbReference>
<gene>
    <name evidence="7" type="ORF">NE237_002616</name>
</gene>
<dbReference type="Proteomes" id="UP001141806">
    <property type="component" value="Unassembled WGS sequence"/>
</dbReference>
<dbReference type="GO" id="GO:0006355">
    <property type="term" value="P:regulation of DNA-templated transcription"/>
    <property type="evidence" value="ECO:0007669"/>
    <property type="project" value="InterPro"/>
</dbReference>
<evidence type="ECO:0000256" key="5">
    <source>
        <dbReference type="SAM" id="MobiDB-lite"/>
    </source>
</evidence>
<protein>
    <recommendedName>
        <fullName evidence="6">NAC domain-containing protein</fullName>
    </recommendedName>
</protein>
<dbReference type="GO" id="GO:0003677">
    <property type="term" value="F:DNA binding"/>
    <property type="evidence" value="ECO:0007669"/>
    <property type="project" value="UniProtKB-KW"/>
</dbReference>
<proteinExistence type="predicted"/>
<sequence>MAIGKLATGSDKPIHSNGRHVGDKRAFVFYRGRPSQTLKTNWIMQEFLVQQNSTHHTRSGPNDMKVDKSLENTDGSEEFNKDTGPANAPNSFNLSEPVSNKVNYAEVNSSAEVNYAEGPFKEIDTSMENTDGSDGFNKDIGHANSPNSFNLSDIKFDNEDEWGDHNMGLVNSSIEDKFN</sequence>
<evidence type="ECO:0000313" key="7">
    <source>
        <dbReference type="EMBL" id="KAJ4977510.1"/>
    </source>
</evidence>
<feature type="region of interest" description="Disordered" evidence="5">
    <location>
        <begin position="53"/>
        <end position="96"/>
    </location>
</feature>
<dbReference type="InterPro" id="IPR036093">
    <property type="entry name" value="NAC_dom_sf"/>
</dbReference>
<evidence type="ECO:0000256" key="3">
    <source>
        <dbReference type="ARBA" id="ARBA00023163"/>
    </source>
</evidence>
<evidence type="ECO:0000256" key="1">
    <source>
        <dbReference type="ARBA" id="ARBA00023015"/>
    </source>
</evidence>
<evidence type="ECO:0000313" key="8">
    <source>
        <dbReference type="Proteomes" id="UP001141806"/>
    </source>
</evidence>
<keyword evidence="2" id="KW-0238">DNA-binding</keyword>
<comment type="caution">
    <text evidence="7">The sequence shown here is derived from an EMBL/GenBank/DDBJ whole genome shotgun (WGS) entry which is preliminary data.</text>
</comment>
<evidence type="ECO:0000259" key="6">
    <source>
        <dbReference type="PROSITE" id="PS51005"/>
    </source>
</evidence>
<name>A0A9Q0KVI2_9MAGN</name>
<accession>A0A9Q0KVI2</accession>
<dbReference type="SUPFAM" id="SSF101941">
    <property type="entry name" value="NAC domain"/>
    <property type="match status" value="1"/>
</dbReference>
<keyword evidence="8" id="KW-1185">Reference proteome</keyword>
<dbReference type="InterPro" id="IPR003441">
    <property type="entry name" value="NAC-dom"/>
</dbReference>